<evidence type="ECO:0000256" key="8">
    <source>
        <dbReference type="PIRNR" id="PIRNR018472"/>
    </source>
</evidence>
<dbReference type="Pfam" id="PF04093">
    <property type="entry name" value="MreD"/>
    <property type="match status" value="1"/>
</dbReference>
<dbReference type="GO" id="GO:0005886">
    <property type="term" value="C:plasma membrane"/>
    <property type="evidence" value="ECO:0007669"/>
    <property type="project" value="UniProtKB-SubCell"/>
</dbReference>
<feature type="transmembrane region" description="Helical" evidence="9">
    <location>
        <begin position="103"/>
        <end position="120"/>
    </location>
</feature>
<dbReference type="PANTHER" id="PTHR37484:SF1">
    <property type="entry name" value="ROD SHAPE-DETERMINING PROTEIN MRED"/>
    <property type="match status" value="1"/>
</dbReference>
<feature type="transmembrane region" description="Helical" evidence="9">
    <location>
        <begin position="36"/>
        <end position="61"/>
    </location>
</feature>
<dbReference type="NCBIfam" id="TIGR03426">
    <property type="entry name" value="shape_MreD"/>
    <property type="match status" value="1"/>
</dbReference>
<sequence>MSQARHGTVWVVISFLLAFIVSMLPLPATLNLLRPVFVLLVLIYWVIALPHRYGIVTAFLVGLALDVMTGKMLGMNALLMSLIAYFSARYYSRIRMFTRPMQAFYVLLMTGLALLGQIWIENAVHPVAIRSSYWLPALSSGAAWFFVFPLLRAYRRRLHIS</sequence>
<accession>A0A4V6PWP3</accession>
<comment type="subcellular location">
    <subcellularLocation>
        <location evidence="8">Cell inner membrane</location>
    </subcellularLocation>
    <subcellularLocation>
        <location evidence="1">Cell membrane</location>
        <topology evidence="1">Multi-pass membrane protein</topology>
    </subcellularLocation>
</comment>
<evidence type="ECO:0000313" key="11">
    <source>
        <dbReference type="Proteomes" id="UP000295375"/>
    </source>
</evidence>
<dbReference type="InterPro" id="IPR007227">
    <property type="entry name" value="Cell_shape_determining_MreD"/>
</dbReference>
<dbReference type="EMBL" id="SNYM01000013">
    <property type="protein sequence ID" value="TDQ46527.1"/>
    <property type="molecule type" value="Genomic_DNA"/>
</dbReference>
<keyword evidence="8" id="KW-0997">Cell inner membrane</keyword>
<keyword evidence="6 9" id="KW-1133">Transmembrane helix</keyword>
<comment type="function">
    <text evidence="8">Involved in formation of the rod shape of the cell. May also contribute to regulation of formation of penicillin-binding proteins.</text>
</comment>
<evidence type="ECO:0000256" key="1">
    <source>
        <dbReference type="ARBA" id="ARBA00004651"/>
    </source>
</evidence>
<protein>
    <recommendedName>
        <fullName evidence="8">Rod shape-determining protein MreD</fullName>
    </recommendedName>
</protein>
<evidence type="ECO:0000256" key="7">
    <source>
        <dbReference type="ARBA" id="ARBA00023136"/>
    </source>
</evidence>
<comment type="similarity">
    <text evidence="2 8">Belongs to the MreD family.</text>
</comment>
<dbReference type="PIRSF" id="PIRSF018472">
    <property type="entry name" value="MreD_proteobac"/>
    <property type="match status" value="1"/>
</dbReference>
<evidence type="ECO:0000313" key="10">
    <source>
        <dbReference type="EMBL" id="TDQ46527.1"/>
    </source>
</evidence>
<dbReference type="GO" id="GO:0008360">
    <property type="term" value="P:regulation of cell shape"/>
    <property type="evidence" value="ECO:0007669"/>
    <property type="project" value="UniProtKB-UniRule"/>
</dbReference>
<evidence type="ECO:0000256" key="9">
    <source>
        <dbReference type="SAM" id="Phobius"/>
    </source>
</evidence>
<dbReference type="Proteomes" id="UP000295375">
    <property type="component" value="Unassembled WGS sequence"/>
</dbReference>
<keyword evidence="7 8" id="KW-0472">Membrane</keyword>
<organism evidence="10 11">
    <name type="scientific">Permianibacter aggregans</name>
    <dbReference type="NCBI Taxonomy" id="1510150"/>
    <lineage>
        <taxon>Bacteria</taxon>
        <taxon>Pseudomonadati</taxon>
        <taxon>Pseudomonadota</taxon>
        <taxon>Gammaproteobacteria</taxon>
        <taxon>Pseudomonadales</taxon>
        <taxon>Pseudomonadaceae</taxon>
        <taxon>Permianibacter</taxon>
    </lineage>
</organism>
<keyword evidence="11" id="KW-1185">Reference proteome</keyword>
<feature type="transmembrane region" description="Helical" evidence="9">
    <location>
        <begin position="132"/>
        <end position="151"/>
    </location>
</feature>
<dbReference type="OrthoDB" id="6647425at2"/>
<proteinExistence type="inferred from homology"/>
<dbReference type="AlphaFoldDB" id="A0A4V6PWP3"/>
<evidence type="ECO:0000256" key="5">
    <source>
        <dbReference type="ARBA" id="ARBA00022960"/>
    </source>
</evidence>
<dbReference type="RefSeq" id="WP_133591772.1">
    <property type="nucleotide sequence ID" value="NZ_CP037953.1"/>
</dbReference>
<feature type="transmembrane region" description="Helical" evidence="9">
    <location>
        <begin position="6"/>
        <end position="24"/>
    </location>
</feature>
<evidence type="ECO:0000256" key="2">
    <source>
        <dbReference type="ARBA" id="ARBA00007776"/>
    </source>
</evidence>
<comment type="caution">
    <text evidence="10">The sequence shown here is derived from an EMBL/GenBank/DDBJ whole genome shotgun (WGS) entry which is preliminary data.</text>
</comment>
<dbReference type="InterPro" id="IPR026034">
    <property type="entry name" value="MreD_proteobac"/>
</dbReference>
<keyword evidence="3 8" id="KW-1003">Cell membrane</keyword>
<keyword evidence="5 8" id="KW-0133">Cell shape</keyword>
<name>A0A4V6PWP3_9GAMM</name>
<gene>
    <name evidence="10" type="ORF">EV696_11368</name>
</gene>
<keyword evidence="4 9" id="KW-0812">Transmembrane</keyword>
<dbReference type="PANTHER" id="PTHR37484">
    <property type="entry name" value="ROD SHAPE-DETERMINING PROTEIN MRED"/>
    <property type="match status" value="1"/>
</dbReference>
<reference evidence="10 11" key="1">
    <citation type="submission" date="2019-03" db="EMBL/GenBank/DDBJ databases">
        <title>Genomic Encyclopedia of Type Strains, Phase IV (KMG-IV): sequencing the most valuable type-strain genomes for metagenomic binning, comparative biology and taxonomic classification.</title>
        <authorList>
            <person name="Goeker M."/>
        </authorList>
    </citation>
    <scope>NUCLEOTIDE SEQUENCE [LARGE SCALE GENOMIC DNA]</scope>
    <source>
        <strain evidence="10 11">DSM 103792</strain>
    </source>
</reference>
<evidence type="ECO:0000256" key="4">
    <source>
        <dbReference type="ARBA" id="ARBA00022692"/>
    </source>
</evidence>
<evidence type="ECO:0000256" key="3">
    <source>
        <dbReference type="ARBA" id="ARBA00022475"/>
    </source>
</evidence>
<evidence type="ECO:0000256" key="6">
    <source>
        <dbReference type="ARBA" id="ARBA00022989"/>
    </source>
</evidence>